<dbReference type="InterPro" id="IPR012334">
    <property type="entry name" value="Pectin_lyas_fold"/>
</dbReference>
<dbReference type="Proteomes" id="UP000192738">
    <property type="component" value="Unassembled WGS sequence"/>
</dbReference>
<evidence type="ECO:0000313" key="6">
    <source>
        <dbReference type="Proteomes" id="UP000192738"/>
    </source>
</evidence>
<accession>A0A1W2DFF0</accession>
<dbReference type="InterPro" id="IPR011050">
    <property type="entry name" value="Pectin_lyase_fold/virulence"/>
</dbReference>
<reference evidence="5 6" key="1">
    <citation type="submission" date="2017-04" db="EMBL/GenBank/DDBJ databases">
        <authorList>
            <person name="Afonso C.L."/>
            <person name="Miller P.J."/>
            <person name="Scott M.A."/>
            <person name="Spackman E."/>
            <person name="Goraichik I."/>
            <person name="Dimitrov K.M."/>
            <person name="Suarez D.L."/>
            <person name="Swayne D.E."/>
        </authorList>
    </citation>
    <scope>NUCLEOTIDE SEQUENCE [LARGE SCALE GENOMIC DNA]</scope>
    <source>
        <strain evidence="5 6">DSM 5090</strain>
    </source>
</reference>
<dbReference type="Pfam" id="PF07581">
    <property type="entry name" value="Glug"/>
    <property type="match status" value="1"/>
</dbReference>
<dbReference type="InterPro" id="IPR041286">
    <property type="entry name" value="MBG_2"/>
</dbReference>
<dbReference type="InterPro" id="IPR050909">
    <property type="entry name" value="Bact_Autotransporter_VF"/>
</dbReference>
<comment type="subcellular location">
    <subcellularLocation>
        <location evidence="1">Secreted</location>
    </subcellularLocation>
</comment>
<evidence type="ECO:0000256" key="2">
    <source>
        <dbReference type="ARBA" id="ARBA00022525"/>
    </source>
</evidence>
<dbReference type="GO" id="GO:0005576">
    <property type="term" value="C:extracellular region"/>
    <property type="evidence" value="ECO:0007669"/>
    <property type="project" value="UniProtKB-SubCell"/>
</dbReference>
<dbReference type="Pfam" id="PF05860">
    <property type="entry name" value="TPS"/>
    <property type="match status" value="1"/>
</dbReference>
<dbReference type="SMART" id="SM00912">
    <property type="entry name" value="Haemagg_act"/>
    <property type="match status" value="1"/>
</dbReference>
<sequence length="1404" mass="138377">MQRKWRRNWVKGKPGWATYRPEEIRVEITSTASRLAKKLLPPVAAAAIFLSAVNVGWANPTGGTVTSGAAAITTNGSTMTVNQSTNKAIINWQSFSIAGGETVNFVQPGATSVALNRVIGNSASNIYGTLSANGRVFLINPSGILFAPGAQVNVSGLVASTLNIADSDFLSGNYTFSKAANAGSVVNQGTLTAADHVVLLGPQVKNEGVIAARVTALAAGSKVGLDFNGDKLLNVTVDTGALGGSAVNTGSIRADGGLVIMSAGTKDALLNTVVNNRGVIRAQSVNNVNGVIRLEGGTVTNSGALDASGKAAGQTGGTVKVLGDTVTLASGSSIDVAGDAGGGTALIGGAYQGGSSEYAATNTAVAAGATIIADAITSGNGGQVVVWANDTTNFAGTITAKGGSASGNGGSVETSGKQKLTIADTANVNTLASKGIGGKWLLDPADFTIAASGGDITGTLLSGMLKNNGAVEVTVGGSGNVDNITINDAVTWDTVCPLILMARNNIYINAAITAPNGGLNLWADSSNSGNGITSGIITASAAVSVKTFTLNNGTWRQIASVLPAFSATDFRPARGATFIRAIAGDGSTASPYQISDVYGLQGVGGYNMVGKNHILVNDLDVSSAAAWNSGKGFNPIGSDPLSGYPAFSGTFDGLGHTITGLTINRPGDGYIGLFGYSTGTIRNVGLVGGSITGSSTVGGLVGWNAGSIMGSYNTGAVTGSSTVGGLVGYNNGSITGSYSTGAVNGTNSVGGLVGENNTNGSITSSHSTGAVNGASNVGGLAGMNLGGSITGSYSTGAVTGSGTDVGGLAGYNNGSITTSYSTGSVAGSINSSFLPRGVGGLVGTNDMSGSITNSYSAGAVTGSISGTKGGGTGGLVGYNKGSITNSYSTGSATGTVSATSGGIGGLVGWNDNGSVTGSYWNTTNNSGLPGIAYGATTGTNAQATGLTEAQMKQAANFAGWNISDIGGDSTVWRIYAGQTAPLLRSLLTQTTVNADSVSKTYDGAAYSGPLTNVNYSPGTDTGLLSGTLSYGSGKNAGAYGLTGLYSTDNQGYDVSYSPGSTLTINKAALTVSTGDVTKTYDGTTTAAGSAIVTSGTLYTNASNGGVQDTVSGGSFAFTNASAGIGNKTVTVSDVTVNDGNGGNNYTVTYAANTSSTINKAALTVSTGDVTKTYDGTTTVAGSAIVTSGTLYTNASNGGVQDTVSGGSFAFTNASAGIGNKTVTVSDVTVNDGNGGNNYTVTYAANTSSTINKAALTVTANNASRYTGQANPAFTASYSGLAAGDTPASLSGTLAFATAATTNSSPGSYAITPYGLTSPNYTVSFVNGVLTVRPASNPAYLGAVGTASQTGSSGGSTGNGFGPNGYWGLGSGFGGHMGGIFGPLYTIADSGINLSGLGQFSQDRQ</sequence>
<dbReference type="Gene3D" id="2.160.20.10">
    <property type="entry name" value="Single-stranded right-handed beta-helix, Pectin lyase-like"/>
    <property type="match status" value="1"/>
</dbReference>
<dbReference type="InterPro" id="IPR011493">
    <property type="entry name" value="GLUG"/>
</dbReference>
<keyword evidence="2" id="KW-0964">Secreted</keyword>
<dbReference type="Gene3D" id="2.160.20.110">
    <property type="match status" value="2"/>
</dbReference>
<name>A0A1W2DFF0_9FIRM</name>
<dbReference type="PANTHER" id="PTHR12338">
    <property type="entry name" value="AUTOTRANSPORTER"/>
    <property type="match status" value="1"/>
</dbReference>
<dbReference type="OrthoDB" id="218680at2"/>
<dbReference type="NCBIfam" id="TIGR01901">
    <property type="entry name" value="adhes_NPXG"/>
    <property type="match status" value="1"/>
</dbReference>
<evidence type="ECO:0000256" key="1">
    <source>
        <dbReference type="ARBA" id="ARBA00004613"/>
    </source>
</evidence>
<dbReference type="EMBL" id="FWXI01000015">
    <property type="protein sequence ID" value="SMC96269.1"/>
    <property type="molecule type" value="Genomic_DNA"/>
</dbReference>
<keyword evidence="3" id="KW-0732">Signal</keyword>
<protein>
    <submittedName>
        <fullName evidence="5">Filamentous hemagglutinin family N-terminal domain-containing protein</fullName>
    </submittedName>
</protein>
<dbReference type="InterPro" id="IPR041248">
    <property type="entry name" value="YDG"/>
</dbReference>
<dbReference type="STRING" id="112901.SAMN04488500_115100"/>
<dbReference type="Pfam" id="PF18676">
    <property type="entry name" value="MBG_2"/>
    <property type="match status" value="1"/>
</dbReference>
<feature type="domain" description="Filamentous haemagglutinin FhaB/tRNA nuclease CdiA-like TPS" evidence="4">
    <location>
        <begin position="56"/>
        <end position="168"/>
    </location>
</feature>
<dbReference type="InterPro" id="IPR008638">
    <property type="entry name" value="FhaB/CdiA-like_TPS"/>
</dbReference>
<dbReference type="PANTHER" id="PTHR12338:SF8">
    <property type="entry name" value="HEME_HEMOPEXIN-BINDING PROTEIN"/>
    <property type="match status" value="1"/>
</dbReference>
<evidence type="ECO:0000256" key="3">
    <source>
        <dbReference type="ARBA" id="ARBA00022729"/>
    </source>
</evidence>
<dbReference type="SUPFAM" id="SSF51126">
    <property type="entry name" value="Pectin lyase-like"/>
    <property type="match status" value="1"/>
</dbReference>
<evidence type="ECO:0000313" key="5">
    <source>
        <dbReference type="EMBL" id="SMC96269.1"/>
    </source>
</evidence>
<dbReference type="Gene3D" id="3.30.160.710">
    <property type="match status" value="1"/>
</dbReference>
<proteinExistence type="predicted"/>
<keyword evidence="6" id="KW-1185">Reference proteome</keyword>
<gene>
    <name evidence="5" type="ORF">SAMN04488500_115100</name>
</gene>
<organism evidence="5 6">
    <name type="scientific">Sporomusa malonica</name>
    <dbReference type="NCBI Taxonomy" id="112901"/>
    <lineage>
        <taxon>Bacteria</taxon>
        <taxon>Bacillati</taxon>
        <taxon>Bacillota</taxon>
        <taxon>Negativicutes</taxon>
        <taxon>Selenomonadales</taxon>
        <taxon>Sporomusaceae</taxon>
        <taxon>Sporomusa</taxon>
    </lineage>
</organism>
<dbReference type="Pfam" id="PF18657">
    <property type="entry name" value="YDG"/>
    <property type="match status" value="2"/>
</dbReference>
<evidence type="ECO:0000259" key="4">
    <source>
        <dbReference type="SMART" id="SM00912"/>
    </source>
</evidence>
<dbReference type="RefSeq" id="WP_084577047.1">
    <property type="nucleotide sequence ID" value="NZ_CP155572.1"/>
</dbReference>